<feature type="region of interest" description="Disordered" evidence="1">
    <location>
        <begin position="31"/>
        <end position="78"/>
    </location>
</feature>
<dbReference type="AlphaFoldDB" id="A0A7S1L2R3"/>
<sequence>MTKPRSGRGCTKSTWVVASRTVEKELAVDSAQLWDGADGASSARRQRRLGRSTAGPVEPPPGPAAPLAGPVAPPPGLEAFAPEQREEAFKSVPPPPGLAAPPGFNEVVATCPEVRATDDEAECVDAHRCSEEAGAAVVEGELVACRITISGLPNAILSEPMMSAVLQQAGLEGCVLSFSTEEGQPCGEAHIAMMSFQAAVRCVQHFEGCHWDPSGAEVTTKTEPSLEEMAGQMWDEAAKLELEVAMVVQEAVAEALEAGEGAEPDARLRAEAPAFEPRALPRIAEEAPPLQLSADAPVFVPTAPDLDGKVRTTGPKLSFSSDASTEMGDSDGEDCLGIAQTHEA</sequence>
<protein>
    <recommendedName>
        <fullName evidence="3">RRM domain-containing protein</fullName>
    </recommendedName>
</protein>
<accession>A0A7S1L2R3</accession>
<proteinExistence type="predicted"/>
<feature type="region of interest" description="Disordered" evidence="1">
    <location>
        <begin position="85"/>
        <end position="104"/>
    </location>
</feature>
<reference evidence="2" key="1">
    <citation type="submission" date="2021-01" db="EMBL/GenBank/DDBJ databases">
        <authorList>
            <person name="Corre E."/>
            <person name="Pelletier E."/>
            <person name="Niang G."/>
            <person name="Scheremetjew M."/>
            <person name="Finn R."/>
            <person name="Kale V."/>
            <person name="Holt S."/>
            <person name="Cochrane G."/>
            <person name="Meng A."/>
            <person name="Brown T."/>
            <person name="Cohen L."/>
        </authorList>
    </citation>
    <scope>NUCLEOTIDE SEQUENCE</scope>
    <source>
        <strain evidence="2">OF101</strain>
    </source>
</reference>
<evidence type="ECO:0000256" key="1">
    <source>
        <dbReference type="SAM" id="MobiDB-lite"/>
    </source>
</evidence>
<evidence type="ECO:0008006" key="3">
    <source>
        <dbReference type="Google" id="ProtNLM"/>
    </source>
</evidence>
<gene>
    <name evidence="2" type="ORF">ACAT0790_LOCUS3619</name>
</gene>
<dbReference type="EMBL" id="HBGE01005873">
    <property type="protein sequence ID" value="CAD9092792.1"/>
    <property type="molecule type" value="Transcribed_RNA"/>
</dbReference>
<organism evidence="2">
    <name type="scientific">Alexandrium catenella</name>
    <name type="common">Red tide dinoflagellate</name>
    <name type="synonym">Gonyaulax catenella</name>
    <dbReference type="NCBI Taxonomy" id="2925"/>
    <lineage>
        <taxon>Eukaryota</taxon>
        <taxon>Sar</taxon>
        <taxon>Alveolata</taxon>
        <taxon>Dinophyceae</taxon>
        <taxon>Gonyaulacales</taxon>
        <taxon>Pyrocystaceae</taxon>
        <taxon>Alexandrium</taxon>
    </lineage>
</organism>
<name>A0A7S1L2R3_ALECA</name>
<feature type="region of interest" description="Disordered" evidence="1">
    <location>
        <begin position="305"/>
        <end position="344"/>
    </location>
</feature>
<evidence type="ECO:0000313" key="2">
    <source>
        <dbReference type="EMBL" id="CAD9092792.1"/>
    </source>
</evidence>